<evidence type="ECO:0000313" key="1">
    <source>
        <dbReference type="EMBL" id="EGJ35739.1"/>
    </source>
</evidence>
<keyword evidence="2" id="KW-1185">Reference proteome</keyword>
<gene>
    <name evidence="1" type="ORF">LYNGBM3L_00600</name>
</gene>
<proteinExistence type="predicted"/>
<reference evidence="2" key="1">
    <citation type="journal article" date="2011" name="Proc. Natl. Acad. Sci. U.S.A.">
        <title>Genomic insights into the physiology and ecology of the marine filamentous cyanobacterium Lyngbya majuscula.</title>
        <authorList>
            <person name="Jones A.C."/>
            <person name="Monroe E.A."/>
            <person name="Podell S."/>
            <person name="Hess W.R."/>
            <person name="Klages S."/>
            <person name="Esquenazi E."/>
            <person name="Niessen S."/>
            <person name="Hoover H."/>
            <person name="Rothmann M."/>
            <person name="Lasken R.S."/>
            <person name="Yates J.R.III."/>
            <person name="Reinhardt R."/>
            <person name="Kube M."/>
            <person name="Burkart M.D."/>
            <person name="Allen E.E."/>
            <person name="Dorrestein P.C."/>
            <person name="Gerwick W.H."/>
            <person name="Gerwick L."/>
        </authorList>
    </citation>
    <scope>NUCLEOTIDE SEQUENCE [LARGE SCALE GENOMIC DNA]</scope>
    <source>
        <strain evidence="2">3L</strain>
    </source>
</reference>
<sequence length="69" mass="7818">MTEGSVYGCDQYNLSQGLSNRVRESSTLGLTIFFQDQKPYLLLWQNHHSLLVLETFEIKIASEAVLLNG</sequence>
<organism evidence="1 2">
    <name type="scientific">Moorena producens 3L</name>
    <dbReference type="NCBI Taxonomy" id="489825"/>
    <lineage>
        <taxon>Bacteria</taxon>
        <taxon>Bacillati</taxon>
        <taxon>Cyanobacteriota</taxon>
        <taxon>Cyanophyceae</taxon>
        <taxon>Coleofasciculales</taxon>
        <taxon>Coleofasciculaceae</taxon>
        <taxon>Moorena</taxon>
    </lineage>
</organism>
<name>F4XI33_9CYAN</name>
<dbReference type="AlphaFoldDB" id="F4XI33"/>
<dbReference type="HOGENOM" id="CLU_2771347_0_0_3"/>
<accession>F4XI33</accession>
<dbReference type="EMBL" id="GL890815">
    <property type="protein sequence ID" value="EGJ35739.1"/>
    <property type="molecule type" value="Genomic_DNA"/>
</dbReference>
<dbReference type="Proteomes" id="UP000003959">
    <property type="component" value="Unassembled WGS sequence"/>
</dbReference>
<evidence type="ECO:0000313" key="2">
    <source>
        <dbReference type="Proteomes" id="UP000003959"/>
    </source>
</evidence>
<protein>
    <submittedName>
        <fullName evidence="1">Uncharacterized protein</fullName>
    </submittedName>
</protein>